<accession>A0A238LI00</accession>
<organism evidence="1 2">
    <name type="scientific">Flavimaricola marinus</name>
    <dbReference type="NCBI Taxonomy" id="1819565"/>
    <lineage>
        <taxon>Bacteria</taxon>
        <taxon>Pseudomonadati</taxon>
        <taxon>Pseudomonadota</taxon>
        <taxon>Alphaproteobacteria</taxon>
        <taxon>Rhodobacterales</taxon>
        <taxon>Paracoccaceae</taxon>
        <taxon>Flavimaricola</taxon>
    </lineage>
</organism>
<protein>
    <submittedName>
        <fullName evidence="1">Oligosaccharide biosynthesis protein Alg14 like protein</fullName>
    </submittedName>
</protein>
<evidence type="ECO:0000313" key="1">
    <source>
        <dbReference type="EMBL" id="SMY09309.1"/>
    </source>
</evidence>
<dbReference type="SUPFAM" id="SSF53756">
    <property type="entry name" value="UDP-Glycosyltransferase/glycogen phosphorylase"/>
    <property type="match status" value="1"/>
</dbReference>
<dbReference type="Pfam" id="PF08660">
    <property type="entry name" value="Alg14"/>
    <property type="match status" value="1"/>
</dbReference>
<dbReference type="OrthoDB" id="555447at2"/>
<dbReference type="InterPro" id="IPR013969">
    <property type="entry name" value="Oligosacch_biosynth_Alg14"/>
</dbReference>
<dbReference type="GO" id="GO:0006488">
    <property type="term" value="P:dolichol-linked oligosaccharide biosynthetic process"/>
    <property type="evidence" value="ECO:0007669"/>
    <property type="project" value="InterPro"/>
</dbReference>
<name>A0A238LI00_9RHOB</name>
<dbReference type="RefSeq" id="WP_093993497.1">
    <property type="nucleotide sequence ID" value="NZ_FXZK01000008.1"/>
</dbReference>
<evidence type="ECO:0000313" key="2">
    <source>
        <dbReference type="Proteomes" id="UP000201613"/>
    </source>
</evidence>
<dbReference type="AlphaFoldDB" id="A0A238LI00"/>
<proteinExistence type="predicted"/>
<gene>
    <name evidence="1" type="ORF">LOM8899_03474</name>
</gene>
<dbReference type="Proteomes" id="UP000201613">
    <property type="component" value="Unassembled WGS sequence"/>
</dbReference>
<sequence length="158" mass="17320">MSKRVLAVASGGGHWIQLLRLKPAWDGCQVSYVTTTNGFRADLVAEAQAKDLPIPGYWVVSEANRKQKLRLLRQLLKLTWIVLRVRPHAIVTTGASVGYFAIRLGKLVGAKCIWIDSIANAEVLSMSGQMVGPHADLWLTQWPDIATEDGPAFEGSVL</sequence>
<reference evidence="2" key="1">
    <citation type="submission" date="2017-05" db="EMBL/GenBank/DDBJ databases">
        <authorList>
            <person name="Rodrigo-Torres L."/>
            <person name="Arahal R. D."/>
            <person name="Lucena T."/>
        </authorList>
    </citation>
    <scope>NUCLEOTIDE SEQUENCE [LARGE SCALE GENOMIC DNA]</scope>
    <source>
        <strain evidence="2">CECT 8899</strain>
    </source>
</reference>
<dbReference type="EMBL" id="FXZK01000008">
    <property type="protein sequence ID" value="SMY09309.1"/>
    <property type="molecule type" value="Genomic_DNA"/>
</dbReference>
<keyword evidence="2" id="KW-1185">Reference proteome</keyword>
<dbReference type="Gene3D" id="3.40.50.2000">
    <property type="entry name" value="Glycogen Phosphorylase B"/>
    <property type="match status" value="1"/>
</dbReference>